<accession>A0A9D2J4Y8</accession>
<sequence>MSTTSTVVYDGGHALLVDPAWTAEELEAIADELAARNLKVELGWATHAHHDHLLWHPRFGPAPRWATSRAADVAAEHLNQLRAALEPTLPAGLRSLAGAVQAYDGARLPWRGTVAEVVAHQAHAPGHGALWLPGPGVLLAGDMLSEQEIPLCAETGIEAYRDGLDQLAPYVARARVLIPGHGTPALASTPDSPIARLSADRAYLDALAAPATAGDPRLGDAPDWLLAEHEANVAAARDAQA</sequence>
<name>A0A9D2J4Y8_9MICO</name>
<dbReference type="Proteomes" id="UP000824037">
    <property type="component" value="Unassembled WGS sequence"/>
</dbReference>
<dbReference type="AlphaFoldDB" id="A0A9D2J4Y8"/>
<dbReference type="SMART" id="SM00849">
    <property type="entry name" value="Lactamase_B"/>
    <property type="match status" value="1"/>
</dbReference>
<dbReference type="PANTHER" id="PTHR42951:SF22">
    <property type="entry name" value="METALLO BETA-LACTAMASE SUPERFAMILY LIPOPROTEIN"/>
    <property type="match status" value="1"/>
</dbReference>
<dbReference type="InterPro" id="IPR050855">
    <property type="entry name" value="NDM-1-like"/>
</dbReference>
<dbReference type="Pfam" id="PF00753">
    <property type="entry name" value="Lactamase_B"/>
    <property type="match status" value="1"/>
</dbReference>
<proteinExistence type="predicted"/>
<dbReference type="PANTHER" id="PTHR42951">
    <property type="entry name" value="METALLO-BETA-LACTAMASE DOMAIN-CONTAINING"/>
    <property type="match status" value="1"/>
</dbReference>
<feature type="domain" description="Metallo-beta-lactamase" evidence="1">
    <location>
        <begin position="2"/>
        <end position="181"/>
    </location>
</feature>
<gene>
    <name evidence="2" type="ORF">H9815_11285</name>
</gene>
<dbReference type="Gene3D" id="3.60.15.10">
    <property type="entry name" value="Ribonuclease Z/Hydroxyacylglutathione hydrolase-like"/>
    <property type="match status" value="1"/>
</dbReference>
<comment type="caution">
    <text evidence="2">The sequence shown here is derived from an EMBL/GenBank/DDBJ whole genome shotgun (WGS) entry which is preliminary data.</text>
</comment>
<reference evidence="2" key="2">
    <citation type="submission" date="2021-04" db="EMBL/GenBank/DDBJ databases">
        <authorList>
            <person name="Gilroy R."/>
        </authorList>
    </citation>
    <scope>NUCLEOTIDE SEQUENCE</scope>
    <source>
        <strain evidence="2">ChiGjej4B4-7305</strain>
    </source>
</reference>
<reference evidence="2" key="1">
    <citation type="journal article" date="2021" name="PeerJ">
        <title>Extensive microbial diversity within the chicken gut microbiome revealed by metagenomics and culture.</title>
        <authorList>
            <person name="Gilroy R."/>
            <person name="Ravi A."/>
            <person name="Getino M."/>
            <person name="Pursley I."/>
            <person name="Horton D.L."/>
            <person name="Alikhan N.F."/>
            <person name="Baker D."/>
            <person name="Gharbi K."/>
            <person name="Hall N."/>
            <person name="Watson M."/>
            <person name="Adriaenssens E.M."/>
            <person name="Foster-Nyarko E."/>
            <person name="Jarju S."/>
            <person name="Secka A."/>
            <person name="Antonio M."/>
            <person name="Oren A."/>
            <person name="Chaudhuri R.R."/>
            <person name="La Ragione R."/>
            <person name="Hildebrand F."/>
            <person name="Pallen M.J."/>
        </authorList>
    </citation>
    <scope>NUCLEOTIDE SEQUENCE</scope>
    <source>
        <strain evidence="2">ChiGjej4B4-7305</strain>
    </source>
</reference>
<evidence type="ECO:0000259" key="1">
    <source>
        <dbReference type="SMART" id="SM00849"/>
    </source>
</evidence>
<organism evidence="2 3">
    <name type="scientific">Candidatus Ruania gallistercoris</name>
    <dbReference type="NCBI Taxonomy" id="2838746"/>
    <lineage>
        <taxon>Bacteria</taxon>
        <taxon>Bacillati</taxon>
        <taxon>Actinomycetota</taxon>
        <taxon>Actinomycetes</taxon>
        <taxon>Micrococcales</taxon>
        <taxon>Ruaniaceae</taxon>
        <taxon>Ruania</taxon>
    </lineage>
</organism>
<dbReference type="InterPro" id="IPR036866">
    <property type="entry name" value="RibonucZ/Hydroxyglut_hydro"/>
</dbReference>
<dbReference type="InterPro" id="IPR001279">
    <property type="entry name" value="Metallo-B-lactamas"/>
</dbReference>
<protein>
    <submittedName>
        <fullName evidence="2">MBL fold metallo-hydrolase</fullName>
    </submittedName>
</protein>
<evidence type="ECO:0000313" key="3">
    <source>
        <dbReference type="Proteomes" id="UP000824037"/>
    </source>
</evidence>
<dbReference type="EMBL" id="DXBY01000192">
    <property type="protein sequence ID" value="HIZ36352.1"/>
    <property type="molecule type" value="Genomic_DNA"/>
</dbReference>
<dbReference type="SUPFAM" id="SSF56281">
    <property type="entry name" value="Metallo-hydrolase/oxidoreductase"/>
    <property type="match status" value="1"/>
</dbReference>
<evidence type="ECO:0000313" key="2">
    <source>
        <dbReference type="EMBL" id="HIZ36352.1"/>
    </source>
</evidence>